<dbReference type="PANTHER" id="PTHR43386">
    <property type="entry name" value="OLIGOPEPTIDE TRANSPORT SYSTEM PERMEASE PROTEIN APPC"/>
    <property type="match status" value="1"/>
</dbReference>
<keyword evidence="8 9" id="KW-0472">Membrane</keyword>
<evidence type="ECO:0000259" key="10">
    <source>
        <dbReference type="PROSITE" id="PS50893"/>
    </source>
</evidence>
<dbReference type="PROSITE" id="PS50893">
    <property type="entry name" value="ABC_TRANSPORTER_2"/>
    <property type="match status" value="1"/>
</dbReference>
<keyword evidence="7 9" id="KW-1133">Transmembrane helix</keyword>
<dbReference type="Pfam" id="PF12911">
    <property type="entry name" value="OppC_N"/>
    <property type="match status" value="1"/>
</dbReference>
<dbReference type="Proteomes" id="UP001589867">
    <property type="component" value="Unassembled WGS sequence"/>
</dbReference>
<dbReference type="InterPro" id="IPR017871">
    <property type="entry name" value="ABC_transporter-like_CS"/>
</dbReference>
<dbReference type="GO" id="GO:0005524">
    <property type="term" value="F:ATP binding"/>
    <property type="evidence" value="ECO:0007669"/>
    <property type="project" value="UniProtKB-KW"/>
</dbReference>
<name>A0ABV6MI04_9ACTN</name>
<evidence type="ECO:0000256" key="8">
    <source>
        <dbReference type="ARBA" id="ARBA00023136"/>
    </source>
</evidence>
<dbReference type="InterPro" id="IPR027417">
    <property type="entry name" value="P-loop_NTPase"/>
</dbReference>
<evidence type="ECO:0000256" key="6">
    <source>
        <dbReference type="ARBA" id="ARBA00022840"/>
    </source>
</evidence>
<evidence type="ECO:0000313" key="12">
    <source>
        <dbReference type="EMBL" id="MFC0534241.1"/>
    </source>
</evidence>
<feature type="domain" description="ABC transporter" evidence="10">
    <location>
        <begin position="325"/>
        <end position="569"/>
    </location>
</feature>
<dbReference type="RefSeq" id="WP_377262898.1">
    <property type="nucleotide sequence ID" value="NZ_JBHLUH010000105.1"/>
</dbReference>
<gene>
    <name evidence="12" type="ORF">ACFFIA_42305</name>
</gene>
<keyword evidence="5" id="KW-0547">Nucleotide-binding</keyword>
<dbReference type="SUPFAM" id="SSF52540">
    <property type="entry name" value="P-loop containing nucleoside triphosphate hydrolases"/>
    <property type="match status" value="1"/>
</dbReference>
<evidence type="ECO:0000256" key="1">
    <source>
        <dbReference type="ARBA" id="ARBA00004651"/>
    </source>
</evidence>
<keyword evidence="3" id="KW-1003">Cell membrane</keyword>
<evidence type="ECO:0000313" key="13">
    <source>
        <dbReference type="Proteomes" id="UP001589867"/>
    </source>
</evidence>
<dbReference type="Pfam" id="PF00528">
    <property type="entry name" value="BPD_transp_1"/>
    <property type="match status" value="1"/>
</dbReference>
<accession>A0ABV6MI04</accession>
<evidence type="ECO:0000256" key="3">
    <source>
        <dbReference type="ARBA" id="ARBA00022475"/>
    </source>
</evidence>
<organism evidence="12 13">
    <name type="scientific">Phytohabitans kaempferiae</name>
    <dbReference type="NCBI Taxonomy" id="1620943"/>
    <lineage>
        <taxon>Bacteria</taxon>
        <taxon>Bacillati</taxon>
        <taxon>Actinomycetota</taxon>
        <taxon>Actinomycetes</taxon>
        <taxon>Micromonosporales</taxon>
        <taxon>Micromonosporaceae</taxon>
    </lineage>
</organism>
<dbReference type="PANTHER" id="PTHR43386:SF25">
    <property type="entry name" value="PEPTIDE ABC TRANSPORTER PERMEASE PROTEIN"/>
    <property type="match status" value="1"/>
</dbReference>
<comment type="subcellular location">
    <subcellularLocation>
        <location evidence="1 9">Cell membrane</location>
        <topology evidence="1 9">Multi-pass membrane protein</topology>
    </subcellularLocation>
</comment>
<dbReference type="PROSITE" id="PS50928">
    <property type="entry name" value="ABC_TM1"/>
    <property type="match status" value="1"/>
</dbReference>
<feature type="transmembrane region" description="Helical" evidence="9">
    <location>
        <begin position="246"/>
        <end position="268"/>
    </location>
</feature>
<dbReference type="SMART" id="SM00382">
    <property type="entry name" value="AAA"/>
    <property type="match status" value="1"/>
</dbReference>
<dbReference type="CDD" id="cd03257">
    <property type="entry name" value="ABC_NikE_OppD_transporters"/>
    <property type="match status" value="1"/>
</dbReference>
<dbReference type="Pfam" id="PF00005">
    <property type="entry name" value="ABC_tran"/>
    <property type="match status" value="1"/>
</dbReference>
<proteinExistence type="inferred from homology"/>
<feature type="transmembrane region" description="Helical" evidence="9">
    <location>
        <begin position="83"/>
        <end position="107"/>
    </location>
</feature>
<dbReference type="InterPro" id="IPR003439">
    <property type="entry name" value="ABC_transporter-like_ATP-bd"/>
</dbReference>
<dbReference type="InterPro" id="IPR025966">
    <property type="entry name" value="OppC_N"/>
</dbReference>
<evidence type="ECO:0000256" key="4">
    <source>
        <dbReference type="ARBA" id="ARBA00022692"/>
    </source>
</evidence>
<feature type="transmembrane region" description="Helical" evidence="9">
    <location>
        <begin position="200"/>
        <end position="225"/>
    </location>
</feature>
<evidence type="ECO:0000256" key="2">
    <source>
        <dbReference type="ARBA" id="ARBA00022448"/>
    </source>
</evidence>
<keyword evidence="2 9" id="KW-0813">Transport</keyword>
<protein>
    <submittedName>
        <fullName evidence="12">ATP-binding cassette domain-containing protein</fullName>
    </submittedName>
</protein>
<evidence type="ECO:0000256" key="9">
    <source>
        <dbReference type="RuleBase" id="RU363032"/>
    </source>
</evidence>
<dbReference type="CDD" id="cd06261">
    <property type="entry name" value="TM_PBP2"/>
    <property type="match status" value="1"/>
</dbReference>
<evidence type="ECO:0000259" key="11">
    <source>
        <dbReference type="PROSITE" id="PS50928"/>
    </source>
</evidence>
<dbReference type="Gene3D" id="3.40.50.300">
    <property type="entry name" value="P-loop containing nucleotide triphosphate hydrolases"/>
    <property type="match status" value="1"/>
</dbReference>
<reference evidence="12 13" key="1">
    <citation type="submission" date="2024-09" db="EMBL/GenBank/DDBJ databases">
        <authorList>
            <person name="Sun Q."/>
            <person name="Mori K."/>
        </authorList>
    </citation>
    <scope>NUCLEOTIDE SEQUENCE [LARGE SCALE GENOMIC DNA]</scope>
    <source>
        <strain evidence="12 13">TBRC 3947</strain>
    </source>
</reference>
<feature type="transmembrane region" description="Helical" evidence="9">
    <location>
        <begin position="128"/>
        <end position="154"/>
    </location>
</feature>
<keyword evidence="6 12" id="KW-0067">ATP-binding</keyword>
<dbReference type="EMBL" id="JBHLUH010000105">
    <property type="protein sequence ID" value="MFC0534241.1"/>
    <property type="molecule type" value="Genomic_DNA"/>
</dbReference>
<sequence>MTGRTALRLRAIPSVDRLAGAAMALLLAVVAVCVAAPWIAPADPTAVDYLQASLPPSLEHPFGTDAFGRDVLTRVLYGGRVSLATAAVAVTVIVTVGAAVGAVCGYVGGPLDLAVTRLLDVLLAFPRLVLAIALAALLGGGVAGVVLAVSLVSWPGYARLVRGYALQIRDEGYVQAARCAGTPWWRIVRTHVAGAITGPVLVLAVVDVGEVILAIAGLSFLGLGVRPPAPEWGAMLNEARPYIEDAPWMFLAPGLAIFLVVLAVNYLGDAVRDALEPRLPRLPQRPVWTPPWRRGERHAARRQRATAIKRHARAASTSVDTVELARLDGVHVSAGNTPILAGVTLRLSAGQTVGLVGQSGSGKSTLAATLLGLLRPPLRVDSGTVTVLGHDTAGWDGDDWRQVRGRHVGLVSQDPLNALNPVLTVGTQVAEAVRAHHRVSRAEARARARAALELVRLPPRCLDAYPHQLSGGMRQRVAIATAVVNRPSLLVCDEPTTALDVSTQARILDELARLREELGIGLLFISHDLRLVSQVAERVVVLHQGAVAEDADARTLFTAPTHPYTRRLLAALPTDDRQARATG</sequence>
<keyword evidence="4 9" id="KW-0812">Transmembrane</keyword>
<dbReference type="InterPro" id="IPR035906">
    <property type="entry name" value="MetI-like_sf"/>
</dbReference>
<feature type="transmembrane region" description="Helical" evidence="9">
    <location>
        <begin position="21"/>
        <end position="40"/>
    </location>
</feature>
<comment type="similarity">
    <text evidence="9">Belongs to the binding-protein-dependent transport system permease family.</text>
</comment>
<dbReference type="InterPro" id="IPR003593">
    <property type="entry name" value="AAA+_ATPase"/>
</dbReference>
<feature type="domain" description="ABC transmembrane type-1" evidence="11">
    <location>
        <begin position="79"/>
        <end position="268"/>
    </location>
</feature>
<evidence type="ECO:0000256" key="7">
    <source>
        <dbReference type="ARBA" id="ARBA00022989"/>
    </source>
</evidence>
<dbReference type="InterPro" id="IPR050366">
    <property type="entry name" value="BP-dependent_transpt_permease"/>
</dbReference>
<dbReference type="SUPFAM" id="SSF161098">
    <property type="entry name" value="MetI-like"/>
    <property type="match status" value="1"/>
</dbReference>
<dbReference type="InterPro" id="IPR000515">
    <property type="entry name" value="MetI-like"/>
</dbReference>
<dbReference type="Gene3D" id="1.10.3720.10">
    <property type="entry name" value="MetI-like"/>
    <property type="match status" value="1"/>
</dbReference>
<evidence type="ECO:0000256" key="5">
    <source>
        <dbReference type="ARBA" id="ARBA00022741"/>
    </source>
</evidence>
<comment type="caution">
    <text evidence="12">The sequence shown here is derived from an EMBL/GenBank/DDBJ whole genome shotgun (WGS) entry which is preliminary data.</text>
</comment>
<dbReference type="PROSITE" id="PS00211">
    <property type="entry name" value="ABC_TRANSPORTER_1"/>
    <property type="match status" value="1"/>
</dbReference>
<keyword evidence="13" id="KW-1185">Reference proteome</keyword>